<keyword evidence="2" id="KW-1185">Reference proteome</keyword>
<reference evidence="1" key="1">
    <citation type="journal article" date="2023" name="Mol. Phylogenet. Evol.">
        <title>Genome-scale phylogeny and comparative genomics of the fungal order Sordariales.</title>
        <authorList>
            <person name="Hensen N."/>
            <person name="Bonometti L."/>
            <person name="Westerberg I."/>
            <person name="Brannstrom I.O."/>
            <person name="Guillou S."/>
            <person name="Cros-Aarteil S."/>
            <person name="Calhoun S."/>
            <person name="Haridas S."/>
            <person name="Kuo A."/>
            <person name="Mondo S."/>
            <person name="Pangilinan J."/>
            <person name="Riley R."/>
            <person name="LaButti K."/>
            <person name="Andreopoulos B."/>
            <person name="Lipzen A."/>
            <person name="Chen C."/>
            <person name="Yan M."/>
            <person name="Daum C."/>
            <person name="Ng V."/>
            <person name="Clum A."/>
            <person name="Steindorff A."/>
            <person name="Ohm R.A."/>
            <person name="Martin F."/>
            <person name="Silar P."/>
            <person name="Natvig D.O."/>
            <person name="Lalanne C."/>
            <person name="Gautier V."/>
            <person name="Ament-Velasquez S.L."/>
            <person name="Kruys A."/>
            <person name="Hutchinson M.I."/>
            <person name="Powell A.J."/>
            <person name="Barry K."/>
            <person name="Miller A.N."/>
            <person name="Grigoriev I.V."/>
            <person name="Debuchy R."/>
            <person name="Gladieux P."/>
            <person name="Hiltunen Thoren M."/>
            <person name="Johannesson H."/>
        </authorList>
    </citation>
    <scope>NUCLEOTIDE SEQUENCE</scope>
    <source>
        <strain evidence="1">CBS 118394</strain>
    </source>
</reference>
<evidence type="ECO:0000313" key="1">
    <source>
        <dbReference type="EMBL" id="KAK3322668.1"/>
    </source>
</evidence>
<dbReference type="Proteomes" id="UP001283341">
    <property type="component" value="Unassembled WGS sequence"/>
</dbReference>
<proteinExistence type="predicted"/>
<reference evidence="1" key="2">
    <citation type="submission" date="2023-06" db="EMBL/GenBank/DDBJ databases">
        <authorList>
            <consortium name="Lawrence Berkeley National Laboratory"/>
            <person name="Haridas S."/>
            <person name="Hensen N."/>
            <person name="Bonometti L."/>
            <person name="Westerberg I."/>
            <person name="Brannstrom I.O."/>
            <person name="Guillou S."/>
            <person name="Cros-Aarteil S."/>
            <person name="Calhoun S."/>
            <person name="Kuo A."/>
            <person name="Mondo S."/>
            <person name="Pangilinan J."/>
            <person name="Riley R."/>
            <person name="Labutti K."/>
            <person name="Andreopoulos B."/>
            <person name="Lipzen A."/>
            <person name="Chen C."/>
            <person name="Yanf M."/>
            <person name="Daum C."/>
            <person name="Ng V."/>
            <person name="Clum A."/>
            <person name="Steindorff A."/>
            <person name="Ohm R."/>
            <person name="Martin F."/>
            <person name="Silar P."/>
            <person name="Natvig D."/>
            <person name="Lalanne C."/>
            <person name="Gautier V."/>
            <person name="Ament-Velasquez S.L."/>
            <person name="Kruys A."/>
            <person name="Hutchinson M.I."/>
            <person name="Powell A.J."/>
            <person name="Barry K."/>
            <person name="Miller A.N."/>
            <person name="Grigoriev I.V."/>
            <person name="Debuchy R."/>
            <person name="Gladieux P."/>
            <person name="Thoren M.H."/>
            <person name="Johannesson H."/>
        </authorList>
    </citation>
    <scope>NUCLEOTIDE SEQUENCE</scope>
    <source>
        <strain evidence="1">CBS 118394</strain>
    </source>
</reference>
<organism evidence="1 2">
    <name type="scientific">Apodospora peruviana</name>
    <dbReference type="NCBI Taxonomy" id="516989"/>
    <lineage>
        <taxon>Eukaryota</taxon>
        <taxon>Fungi</taxon>
        <taxon>Dikarya</taxon>
        <taxon>Ascomycota</taxon>
        <taxon>Pezizomycotina</taxon>
        <taxon>Sordariomycetes</taxon>
        <taxon>Sordariomycetidae</taxon>
        <taxon>Sordariales</taxon>
        <taxon>Lasiosphaeriaceae</taxon>
        <taxon>Apodospora</taxon>
    </lineage>
</organism>
<dbReference type="AlphaFoldDB" id="A0AAE0M8P2"/>
<evidence type="ECO:0000313" key="2">
    <source>
        <dbReference type="Proteomes" id="UP001283341"/>
    </source>
</evidence>
<dbReference type="EMBL" id="JAUEDM010000003">
    <property type="protein sequence ID" value="KAK3322668.1"/>
    <property type="molecule type" value="Genomic_DNA"/>
</dbReference>
<protein>
    <submittedName>
        <fullName evidence="1">Uncharacterized protein</fullName>
    </submittedName>
</protein>
<sequence>MLKSREEQATTDAVELLNILNTLGFLHWDAVSPGICLRAARNPALKSTERGNADDEASTQISFDMVMLRTEYVLPLWSCRKCPFVTHNERDDTYSMHPILHRWVRGRPEMRLSEQALWADVAGRLVAACILFPPLGVSESDEKFHVSLLPHIDHIMRLRRQLAREISSTRELRTSGRILVGSSTPDDADCISMYAKFSQVYTKCGRWAEAVSLLEKVAEFFHTRLGPSEKGDEKHHSYVVNSLS</sequence>
<comment type="caution">
    <text evidence="1">The sequence shown here is derived from an EMBL/GenBank/DDBJ whole genome shotgun (WGS) entry which is preliminary data.</text>
</comment>
<gene>
    <name evidence="1" type="ORF">B0H66DRAFT_602098</name>
</gene>
<name>A0AAE0M8P2_9PEZI</name>
<accession>A0AAE0M8P2</accession>